<reference evidence="2 3" key="1">
    <citation type="submission" date="2020-08" db="EMBL/GenBank/DDBJ databases">
        <title>Genomic Encyclopedia of Type Strains, Phase IV (KMG-IV): sequencing the most valuable type-strain genomes for metagenomic binning, comparative biology and taxonomic classification.</title>
        <authorList>
            <person name="Goeker M."/>
        </authorList>
    </citation>
    <scope>NUCLEOTIDE SEQUENCE [LARGE SCALE GENOMIC DNA]</scope>
    <source>
        <strain evidence="2 3">DSM 101730</strain>
    </source>
</reference>
<name>A0A840SQL6_9RHOB</name>
<evidence type="ECO:0000313" key="2">
    <source>
        <dbReference type="EMBL" id="MBB5222855.1"/>
    </source>
</evidence>
<keyword evidence="3" id="KW-1185">Reference proteome</keyword>
<comment type="caution">
    <text evidence="2">The sequence shown here is derived from an EMBL/GenBank/DDBJ whole genome shotgun (WGS) entry which is preliminary data.</text>
</comment>
<keyword evidence="1" id="KW-0812">Transmembrane</keyword>
<organism evidence="2 3">
    <name type="scientific">Amaricoccus macauensis</name>
    <dbReference type="NCBI Taxonomy" id="57001"/>
    <lineage>
        <taxon>Bacteria</taxon>
        <taxon>Pseudomonadati</taxon>
        <taxon>Pseudomonadota</taxon>
        <taxon>Alphaproteobacteria</taxon>
        <taxon>Rhodobacterales</taxon>
        <taxon>Paracoccaceae</taxon>
        <taxon>Amaricoccus</taxon>
    </lineage>
</organism>
<accession>A0A840SQL6</accession>
<protein>
    <submittedName>
        <fullName evidence="2">Fatty acid desaturase</fullName>
    </submittedName>
</protein>
<dbReference type="RefSeq" id="WP_184150419.1">
    <property type="nucleotide sequence ID" value="NZ_JACHFM010000002.1"/>
</dbReference>
<proteinExistence type="predicted"/>
<keyword evidence="1" id="KW-0472">Membrane</keyword>
<evidence type="ECO:0000313" key="3">
    <source>
        <dbReference type="Proteomes" id="UP000549457"/>
    </source>
</evidence>
<dbReference type="EMBL" id="JACHFM010000002">
    <property type="protein sequence ID" value="MBB5222855.1"/>
    <property type="molecule type" value="Genomic_DNA"/>
</dbReference>
<feature type="transmembrane region" description="Helical" evidence="1">
    <location>
        <begin position="38"/>
        <end position="61"/>
    </location>
</feature>
<keyword evidence="1" id="KW-1133">Transmembrane helix</keyword>
<dbReference type="AlphaFoldDB" id="A0A840SQL6"/>
<dbReference type="Proteomes" id="UP000549457">
    <property type="component" value="Unassembled WGS sequence"/>
</dbReference>
<sequence>MSERRGPRAQSLIALCVAGVVLFNFPLLAVWGQGATVFGLPLLPVALFGIWAALIAILAWVSERGGG</sequence>
<feature type="transmembrane region" description="Helical" evidence="1">
    <location>
        <begin position="12"/>
        <end position="32"/>
    </location>
</feature>
<gene>
    <name evidence="2" type="ORF">HNP73_002791</name>
</gene>
<evidence type="ECO:0000256" key="1">
    <source>
        <dbReference type="SAM" id="Phobius"/>
    </source>
</evidence>